<gene>
    <name evidence="6" type="ORF">FL583_05110</name>
</gene>
<comment type="caution">
    <text evidence="6">The sequence shown here is derived from an EMBL/GenBank/DDBJ whole genome shotgun (WGS) entry which is preliminary data.</text>
</comment>
<name>A0A545AZ67_9ACTN</name>
<dbReference type="InterPro" id="IPR011990">
    <property type="entry name" value="TPR-like_helical_dom_sf"/>
</dbReference>
<dbReference type="InterPro" id="IPR001867">
    <property type="entry name" value="OmpR/PhoB-type_DNA-bd"/>
</dbReference>
<sequence length="1159" mass="124668">MGRTPYEVPCHTSAVTDLRIRVFGRVDVVVDGRPLQIARQEATVLAVLVAAPGPVRRDQLVDAVWADGDAPRGDGLSPVVARLRKRLSAGDLDIAFNRDRRTYQLTGHLGEGPSAAVDAVRFGHFVTEGDHCAAAGRDADALDAYRAAAAEWTDAPFALWGDDVPEPCLRLVAALERQRADLVTHLAEVGLRLGRYDVLVEAPRPAVADAMTDGVWLARFLTTLQESGAAAEALIDARRATHGYDDVATRAFDLLSLHEFGFDVHRPLRVAPRPRDPGTPARLVGRDAETAALAAVLEPIADKRPVALTIVGVGGVGKTRLVEELGRLADRQGTAVVTATCYASGDLQPWRIVAGALWARIRRDPSTGPSPLDRGTLVDFLSAVAGQGGSERSPRQLTSVLCSLLWRTARPGGLIVVFDNADLLSARALELLDDVRAAVGDVGVGFVLSGRDEGAWPEWPRDDRRGSLIALRPAVLGADGVREWLTETLAREPTEDDILAAYRATGGLPVRLGELDAPAEPAPEERRTAPSPWLAAAAITCIDEGIDAGLVAEMLGLSPDEADREQAAAVASRAIEGHGRVRFRHALWREEVLAGLEQDPALARRLHRRAFEVLDARIKSARVLDQALSVRLANHARAAAVELTEEQVAIACLAAAQAEQHTFAPKAAMAWAEEGLRRNCSPPTRFALLVALGDARNDTGFMDEAGRDYLAAYEVAAGRPRLQAVAAVKLARRWSDPGKVDVQLTTILRTCLADLAREPDSDALAAQLRAHLAHKTAMSIDVATPDGQSGAALAEVALASLQPSWDPVVQCEILTECRWGLYDTQPPSELVMLAGRLYETSLRAQSPYFRSEGLVALAIDRLRLGRLGDTLAAVDEFRQHVQLNRSPLNVWQLSVLQTLLDLWRGKFDAAEARILGEQARTVQELESTQTLPVSTLRQTWMGQFFWLRHEQGRMEELFDLGLSDQIEEHGFFGIWQAALILAHARTSRYEDAADLLAAFVDETAGLATLPPQGWATPALGLLADACALLLESPVAGPELTALGTRLAALLRPHLDEVLLAGWPTALIGPAARFAGTLSLAAGNPDEALGQLGIASRLVSAAAPTLARVRLDQARAHLLRDGPGDRGEAAALLRKVLVTADRLGMAEVSARAQVLTHQVS</sequence>
<dbReference type="InterPro" id="IPR005158">
    <property type="entry name" value="BTAD"/>
</dbReference>
<organism evidence="6 7">
    <name type="scientific">Cryptosporangium phraense</name>
    <dbReference type="NCBI Taxonomy" id="2593070"/>
    <lineage>
        <taxon>Bacteria</taxon>
        <taxon>Bacillati</taxon>
        <taxon>Actinomycetota</taxon>
        <taxon>Actinomycetes</taxon>
        <taxon>Cryptosporangiales</taxon>
        <taxon>Cryptosporangiaceae</taxon>
        <taxon>Cryptosporangium</taxon>
    </lineage>
</organism>
<dbReference type="GO" id="GO:0006355">
    <property type="term" value="P:regulation of DNA-templated transcription"/>
    <property type="evidence" value="ECO:0007669"/>
    <property type="project" value="InterPro"/>
</dbReference>
<accession>A0A545AZ67</accession>
<dbReference type="InterPro" id="IPR016032">
    <property type="entry name" value="Sig_transdc_resp-reg_C-effctor"/>
</dbReference>
<dbReference type="PANTHER" id="PTHR35807">
    <property type="entry name" value="TRANSCRIPTIONAL REGULATOR REDD-RELATED"/>
    <property type="match status" value="1"/>
</dbReference>
<dbReference type="Gene3D" id="1.10.10.10">
    <property type="entry name" value="Winged helix-like DNA-binding domain superfamily/Winged helix DNA-binding domain"/>
    <property type="match status" value="1"/>
</dbReference>
<dbReference type="InterPro" id="IPR051677">
    <property type="entry name" value="AfsR-DnrI-RedD_regulator"/>
</dbReference>
<dbReference type="Gene3D" id="3.40.50.300">
    <property type="entry name" value="P-loop containing nucleotide triphosphate hydrolases"/>
    <property type="match status" value="1"/>
</dbReference>
<dbReference type="Pfam" id="PF03704">
    <property type="entry name" value="BTAD"/>
    <property type="match status" value="1"/>
</dbReference>
<keyword evidence="4" id="KW-0804">Transcription</keyword>
<dbReference type="GO" id="GO:0000160">
    <property type="term" value="P:phosphorelay signal transduction system"/>
    <property type="evidence" value="ECO:0007669"/>
    <property type="project" value="InterPro"/>
</dbReference>
<keyword evidence="3" id="KW-0238">DNA-binding</keyword>
<dbReference type="OrthoDB" id="5184419at2"/>
<dbReference type="SUPFAM" id="SSF48452">
    <property type="entry name" value="TPR-like"/>
    <property type="match status" value="1"/>
</dbReference>
<protein>
    <submittedName>
        <fullName evidence="6">AAA family ATPase</fullName>
    </submittedName>
</protein>
<dbReference type="GO" id="GO:0003677">
    <property type="term" value="F:DNA binding"/>
    <property type="evidence" value="ECO:0007669"/>
    <property type="project" value="UniProtKB-KW"/>
</dbReference>
<evidence type="ECO:0000256" key="1">
    <source>
        <dbReference type="ARBA" id="ARBA00005820"/>
    </source>
</evidence>
<dbReference type="SMART" id="SM00862">
    <property type="entry name" value="Trans_reg_C"/>
    <property type="match status" value="1"/>
</dbReference>
<evidence type="ECO:0000256" key="2">
    <source>
        <dbReference type="ARBA" id="ARBA00023015"/>
    </source>
</evidence>
<dbReference type="SUPFAM" id="SSF52540">
    <property type="entry name" value="P-loop containing nucleoside triphosphate hydrolases"/>
    <property type="match status" value="1"/>
</dbReference>
<evidence type="ECO:0000259" key="5">
    <source>
        <dbReference type="SMART" id="SM00862"/>
    </source>
</evidence>
<dbReference type="InterPro" id="IPR036388">
    <property type="entry name" value="WH-like_DNA-bd_sf"/>
</dbReference>
<dbReference type="InParanoid" id="A0A545AZ67"/>
<keyword evidence="7" id="KW-1185">Reference proteome</keyword>
<evidence type="ECO:0000256" key="4">
    <source>
        <dbReference type="ARBA" id="ARBA00023163"/>
    </source>
</evidence>
<dbReference type="InterPro" id="IPR027417">
    <property type="entry name" value="P-loop_NTPase"/>
</dbReference>
<dbReference type="Gene3D" id="1.25.40.10">
    <property type="entry name" value="Tetratricopeptide repeat domain"/>
    <property type="match status" value="1"/>
</dbReference>
<reference evidence="6 7" key="1">
    <citation type="submission" date="2019-07" db="EMBL/GenBank/DDBJ databases">
        <title>Cryptosporangium phraense sp. nov., isolated from plant litter.</title>
        <authorList>
            <person name="Suriyachadkun C."/>
        </authorList>
    </citation>
    <scope>NUCLEOTIDE SEQUENCE [LARGE SCALE GENOMIC DNA]</scope>
    <source>
        <strain evidence="6 7">A-T 5661</strain>
    </source>
</reference>
<dbReference type="Proteomes" id="UP000317982">
    <property type="component" value="Unassembled WGS sequence"/>
</dbReference>
<keyword evidence="2" id="KW-0805">Transcription regulation</keyword>
<comment type="similarity">
    <text evidence="1">Belongs to the AfsR/DnrI/RedD regulatory family.</text>
</comment>
<evidence type="ECO:0000313" key="6">
    <source>
        <dbReference type="EMBL" id="TQS45885.1"/>
    </source>
</evidence>
<dbReference type="EMBL" id="VIRS01000003">
    <property type="protein sequence ID" value="TQS45885.1"/>
    <property type="molecule type" value="Genomic_DNA"/>
</dbReference>
<dbReference type="InterPro" id="IPR041664">
    <property type="entry name" value="AAA_16"/>
</dbReference>
<proteinExistence type="inferred from homology"/>
<evidence type="ECO:0000256" key="3">
    <source>
        <dbReference type="ARBA" id="ARBA00023125"/>
    </source>
</evidence>
<dbReference type="AlphaFoldDB" id="A0A545AZ67"/>
<dbReference type="Pfam" id="PF13191">
    <property type="entry name" value="AAA_16"/>
    <property type="match status" value="1"/>
</dbReference>
<feature type="domain" description="OmpR/PhoB-type" evidence="5">
    <location>
        <begin position="32"/>
        <end position="105"/>
    </location>
</feature>
<evidence type="ECO:0000313" key="7">
    <source>
        <dbReference type="Proteomes" id="UP000317982"/>
    </source>
</evidence>
<dbReference type="PANTHER" id="PTHR35807:SF1">
    <property type="entry name" value="TRANSCRIPTIONAL REGULATOR REDD"/>
    <property type="match status" value="1"/>
</dbReference>
<dbReference type="SUPFAM" id="SSF46894">
    <property type="entry name" value="C-terminal effector domain of the bipartite response regulators"/>
    <property type="match status" value="1"/>
</dbReference>